<reference evidence="11" key="1">
    <citation type="journal article" date="2020" name="Stud. Mycol.">
        <title>101 Dothideomycetes genomes: a test case for predicting lifestyles and emergence of pathogens.</title>
        <authorList>
            <person name="Haridas S."/>
            <person name="Albert R."/>
            <person name="Binder M."/>
            <person name="Bloem J."/>
            <person name="Labutti K."/>
            <person name="Salamov A."/>
            <person name="Andreopoulos B."/>
            <person name="Baker S."/>
            <person name="Barry K."/>
            <person name="Bills G."/>
            <person name="Bluhm B."/>
            <person name="Cannon C."/>
            <person name="Castanera R."/>
            <person name="Culley D."/>
            <person name="Daum C."/>
            <person name="Ezra D."/>
            <person name="Gonzalez J."/>
            <person name="Henrissat B."/>
            <person name="Kuo A."/>
            <person name="Liang C."/>
            <person name="Lipzen A."/>
            <person name="Lutzoni F."/>
            <person name="Magnuson J."/>
            <person name="Mondo S."/>
            <person name="Nolan M."/>
            <person name="Ohm R."/>
            <person name="Pangilinan J."/>
            <person name="Park H.-J."/>
            <person name="Ramirez L."/>
            <person name="Alfaro M."/>
            <person name="Sun H."/>
            <person name="Tritt A."/>
            <person name="Yoshinaga Y."/>
            <person name="Zwiers L.-H."/>
            <person name="Turgeon B."/>
            <person name="Goodwin S."/>
            <person name="Spatafora J."/>
            <person name="Crous P."/>
            <person name="Grigoriev I."/>
        </authorList>
    </citation>
    <scope>NUCLEOTIDE SEQUENCE</scope>
    <source>
        <strain evidence="11">CBS 121167</strain>
    </source>
</reference>
<dbReference type="SUPFAM" id="SSF103473">
    <property type="entry name" value="MFS general substrate transporter"/>
    <property type="match status" value="1"/>
</dbReference>
<evidence type="ECO:0000256" key="7">
    <source>
        <dbReference type="RuleBase" id="RU003346"/>
    </source>
</evidence>
<feature type="transmembrane region" description="Helical" evidence="9">
    <location>
        <begin position="349"/>
        <end position="367"/>
    </location>
</feature>
<feature type="transmembrane region" description="Helical" evidence="9">
    <location>
        <begin position="160"/>
        <end position="177"/>
    </location>
</feature>
<keyword evidence="6 9" id="KW-0472">Membrane</keyword>
<dbReference type="InterPro" id="IPR003663">
    <property type="entry name" value="Sugar/inositol_transpt"/>
</dbReference>
<dbReference type="Proteomes" id="UP000799438">
    <property type="component" value="Unassembled WGS sequence"/>
</dbReference>
<feature type="domain" description="Major facilitator superfamily (MFS) profile" evidence="10">
    <location>
        <begin position="59"/>
        <end position="518"/>
    </location>
</feature>
<dbReference type="PANTHER" id="PTHR48022">
    <property type="entry name" value="PLASTIDIC GLUCOSE TRANSPORTER 4"/>
    <property type="match status" value="1"/>
</dbReference>
<dbReference type="GeneID" id="54302345"/>
<organism evidence="11 12">
    <name type="scientific">Aplosporella prunicola CBS 121167</name>
    <dbReference type="NCBI Taxonomy" id="1176127"/>
    <lineage>
        <taxon>Eukaryota</taxon>
        <taxon>Fungi</taxon>
        <taxon>Dikarya</taxon>
        <taxon>Ascomycota</taxon>
        <taxon>Pezizomycotina</taxon>
        <taxon>Dothideomycetes</taxon>
        <taxon>Dothideomycetes incertae sedis</taxon>
        <taxon>Botryosphaeriales</taxon>
        <taxon>Aplosporellaceae</taxon>
        <taxon>Aplosporella</taxon>
    </lineage>
</organism>
<proteinExistence type="inferred from homology"/>
<gene>
    <name evidence="11" type="ORF">K452DRAFT_326536</name>
</gene>
<dbReference type="InterPro" id="IPR005828">
    <property type="entry name" value="MFS_sugar_transport-like"/>
</dbReference>
<protein>
    <recommendedName>
        <fullName evidence="10">Major facilitator superfamily (MFS) profile domain-containing protein</fullName>
    </recommendedName>
</protein>
<evidence type="ECO:0000259" key="10">
    <source>
        <dbReference type="PROSITE" id="PS50850"/>
    </source>
</evidence>
<dbReference type="InterPro" id="IPR036259">
    <property type="entry name" value="MFS_trans_sf"/>
</dbReference>
<dbReference type="RefSeq" id="XP_033397658.1">
    <property type="nucleotide sequence ID" value="XM_033544849.1"/>
</dbReference>
<dbReference type="Gene3D" id="1.20.1250.20">
    <property type="entry name" value="MFS general substrate transporter like domains"/>
    <property type="match status" value="1"/>
</dbReference>
<feature type="region of interest" description="Disordered" evidence="8">
    <location>
        <begin position="541"/>
        <end position="564"/>
    </location>
</feature>
<evidence type="ECO:0000313" key="12">
    <source>
        <dbReference type="Proteomes" id="UP000799438"/>
    </source>
</evidence>
<evidence type="ECO:0000256" key="4">
    <source>
        <dbReference type="ARBA" id="ARBA00022692"/>
    </source>
</evidence>
<dbReference type="FunFam" id="1.20.1250.20:FF:000217">
    <property type="entry name" value="MFS lactose permease, putative"/>
    <property type="match status" value="1"/>
</dbReference>
<evidence type="ECO:0000256" key="6">
    <source>
        <dbReference type="ARBA" id="ARBA00023136"/>
    </source>
</evidence>
<comment type="subcellular location">
    <subcellularLocation>
        <location evidence="1">Membrane</location>
        <topology evidence="1">Multi-pass membrane protein</topology>
    </subcellularLocation>
</comment>
<feature type="transmembrane region" description="Helical" evidence="9">
    <location>
        <begin position="189"/>
        <end position="210"/>
    </location>
</feature>
<evidence type="ECO:0000313" key="11">
    <source>
        <dbReference type="EMBL" id="KAF2141946.1"/>
    </source>
</evidence>
<dbReference type="PANTHER" id="PTHR48022:SF79">
    <property type="entry name" value="LACTOSE PERMEASE, PUTATIVE (AFU_ORTHOLOGUE AFUA_6G01860)-RELATED"/>
    <property type="match status" value="1"/>
</dbReference>
<feature type="compositionally biased region" description="Basic and acidic residues" evidence="8">
    <location>
        <begin position="552"/>
        <end position="564"/>
    </location>
</feature>
<dbReference type="NCBIfam" id="TIGR00879">
    <property type="entry name" value="SP"/>
    <property type="match status" value="1"/>
</dbReference>
<comment type="similarity">
    <text evidence="2 7">Belongs to the major facilitator superfamily. Sugar transporter (TC 2.A.1.1) family.</text>
</comment>
<dbReference type="EMBL" id="ML995485">
    <property type="protein sequence ID" value="KAF2141946.1"/>
    <property type="molecule type" value="Genomic_DNA"/>
</dbReference>
<keyword evidence="5 9" id="KW-1133">Transmembrane helix</keyword>
<keyword evidence="4 9" id="KW-0812">Transmembrane</keyword>
<feature type="transmembrane region" description="Helical" evidence="9">
    <location>
        <begin position="379"/>
        <end position="398"/>
    </location>
</feature>
<evidence type="ECO:0000256" key="1">
    <source>
        <dbReference type="ARBA" id="ARBA00004141"/>
    </source>
</evidence>
<dbReference type="AlphaFoldDB" id="A0A6A6BCZ6"/>
<feature type="transmembrane region" description="Helical" evidence="9">
    <location>
        <begin position="495"/>
        <end position="515"/>
    </location>
</feature>
<name>A0A6A6BCZ6_9PEZI</name>
<dbReference type="PROSITE" id="PS50850">
    <property type="entry name" value="MFS"/>
    <property type="match status" value="1"/>
</dbReference>
<evidence type="ECO:0000256" key="3">
    <source>
        <dbReference type="ARBA" id="ARBA00022448"/>
    </source>
</evidence>
<feature type="transmembrane region" description="Helical" evidence="9">
    <location>
        <begin position="469"/>
        <end position="489"/>
    </location>
</feature>
<keyword evidence="3 7" id="KW-0813">Transport</keyword>
<dbReference type="InterPro" id="IPR020846">
    <property type="entry name" value="MFS_dom"/>
</dbReference>
<evidence type="ECO:0000256" key="8">
    <source>
        <dbReference type="SAM" id="MobiDB-lite"/>
    </source>
</evidence>
<feature type="transmembrane region" description="Helical" evidence="9">
    <location>
        <begin position="136"/>
        <end position="154"/>
    </location>
</feature>
<evidence type="ECO:0000256" key="2">
    <source>
        <dbReference type="ARBA" id="ARBA00010992"/>
    </source>
</evidence>
<evidence type="ECO:0000256" key="9">
    <source>
        <dbReference type="SAM" id="Phobius"/>
    </source>
</evidence>
<feature type="transmembrane region" description="Helical" evidence="9">
    <location>
        <begin position="429"/>
        <end position="448"/>
    </location>
</feature>
<dbReference type="Pfam" id="PF00083">
    <property type="entry name" value="Sugar_tr"/>
    <property type="match status" value="1"/>
</dbReference>
<dbReference type="OrthoDB" id="6133115at2759"/>
<dbReference type="GO" id="GO:0005351">
    <property type="term" value="F:carbohydrate:proton symporter activity"/>
    <property type="evidence" value="ECO:0007669"/>
    <property type="project" value="TreeGrafter"/>
</dbReference>
<evidence type="ECO:0000256" key="5">
    <source>
        <dbReference type="ARBA" id="ARBA00022989"/>
    </source>
</evidence>
<feature type="transmembrane region" description="Helical" evidence="9">
    <location>
        <begin position="309"/>
        <end position="329"/>
    </location>
</feature>
<feature type="transmembrane region" description="Helical" evidence="9">
    <location>
        <begin position="222"/>
        <end position="241"/>
    </location>
</feature>
<sequence length="587" mass="64356">MARRSEAASSVADSDCGWSVNATDPVCETLSVENVALASAAARGKPSLWTWRMFKLYLCLLVATTNSCINGYDGSLMAAINSYPQYRSYFGFDPVKGTPTTGIVYAIYQIGNLAGSFAAGPATDAYGRKWGMFSGALLIVLGTVVQATSTSLAAFMGGRFVLGFGVSICASAGPAYVSEMAHPVYRGPLTGLYNAFWYVGALPGSFVPYGTSELHGTAAWRVPTWLQLVFACVVLFGSPFLPETPRWLIANDRHEEALSVMAKYHGEGDRESPIVQLEYREMVEDISVTGADKRWWDYRELVNSAEVRYRSFIVVTFAFFSQWVGNGPISYYYPLVLQSAGITNNHTRLLLNGCQVLVSLSGALIGATFTDRWGRRKQLLTSTFVIMLLFAGILALHATNPPLLDPSTNAPLLHADGTPKTLRPSHSRAVIVLIFAFGLVYSAGWTPLQALYPVECLRYESRAKGMGAYNALVNLANFYNTFATGVAVTKIGWRYYVVFVAWDALVLAVVWAGYVETKRRTLEELAEIFRARSPRKASLGRRGEGVDVLPGGRKESCASASERESSEARWSWHRRGRDAMGWDGGSW</sequence>
<dbReference type="GO" id="GO:0016020">
    <property type="term" value="C:membrane"/>
    <property type="evidence" value="ECO:0007669"/>
    <property type="project" value="UniProtKB-SubCell"/>
</dbReference>
<keyword evidence="12" id="KW-1185">Reference proteome</keyword>
<accession>A0A6A6BCZ6</accession>
<dbReference type="InterPro" id="IPR050360">
    <property type="entry name" value="MFS_Sugar_Transporters"/>
</dbReference>